<dbReference type="PANTHER" id="PTHR19288:SF92">
    <property type="entry name" value="GLYCEROL-3-PHOSPHATE PHOSPHATASE"/>
    <property type="match status" value="1"/>
</dbReference>
<evidence type="ECO:0000313" key="8">
    <source>
        <dbReference type="Ensembl" id="ENSMMNP00015008936.1"/>
    </source>
</evidence>
<dbReference type="SUPFAM" id="SSF56784">
    <property type="entry name" value="HAD-like"/>
    <property type="match status" value="1"/>
</dbReference>
<dbReference type="Gene3D" id="3.40.50.1000">
    <property type="entry name" value="HAD superfamily/HAD-like"/>
    <property type="match status" value="2"/>
</dbReference>
<dbReference type="InterPro" id="IPR023214">
    <property type="entry name" value="HAD_sf"/>
</dbReference>
<evidence type="ECO:0008006" key="10">
    <source>
        <dbReference type="Google" id="ProtNLM"/>
    </source>
</evidence>
<comment type="subcellular location">
    <subcellularLocation>
        <location evidence="1">Cell membrane</location>
        <topology evidence="1">Peripheral membrane protein</topology>
    </subcellularLocation>
    <subcellularLocation>
        <location evidence="2">Cytoplasm</location>
        <location evidence="2">Cytosol</location>
    </subcellularLocation>
</comment>
<keyword evidence="4" id="KW-0963">Cytoplasm</keyword>
<keyword evidence="3" id="KW-1003">Cell membrane</keyword>
<organism evidence="8 9">
    <name type="scientific">Monodon monoceros</name>
    <name type="common">Narwhal</name>
    <name type="synonym">Ceratodon monodon</name>
    <dbReference type="NCBI Taxonomy" id="40151"/>
    <lineage>
        <taxon>Eukaryota</taxon>
        <taxon>Metazoa</taxon>
        <taxon>Chordata</taxon>
        <taxon>Craniata</taxon>
        <taxon>Vertebrata</taxon>
        <taxon>Euteleostomi</taxon>
        <taxon>Mammalia</taxon>
        <taxon>Eutheria</taxon>
        <taxon>Laurasiatheria</taxon>
        <taxon>Artiodactyla</taxon>
        <taxon>Whippomorpha</taxon>
        <taxon>Cetacea</taxon>
        <taxon>Odontoceti</taxon>
        <taxon>Monodontidae</taxon>
        <taxon>Monodon</taxon>
    </lineage>
</organism>
<evidence type="ECO:0000256" key="5">
    <source>
        <dbReference type="ARBA" id="ARBA00023136"/>
    </source>
</evidence>
<proteinExistence type="predicted"/>
<feature type="region of interest" description="Disordered" evidence="6">
    <location>
        <begin position="83"/>
        <end position="105"/>
    </location>
</feature>
<evidence type="ECO:0000313" key="9">
    <source>
        <dbReference type="Proteomes" id="UP000694561"/>
    </source>
</evidence>
<sequence length="263" mass="28514">MGIIIVIIIIMASRAGLRMKKADAWKVLDILSSTVASLFCKGKWRLREVCGYLPRIKQLESGRSGTEMAAAFQHWALLPPPGCWKDPRPRPPGASSHTPARAPVAHQVKWEGARRRAGPCRDWEAEGGRAAGLRAGQAVEAIAEVYTDSPGGLDTGTGCLVRAVEMAAQRQADVIGKPSRFIFDCVSQEYGINPERTIMVGDRLDTDILLGVTCGLKTILTLTGVSTLRDVKSNQESDCLSKKKMVPDFYVDSIADLLPALQG</sequence>
<keyword evidence="7" id="KW-0732">Signal</keyword>
<dbReference type="GO" id="GO:0005886">
    <property type="term" value="C:plasma membrane"/>
    <property type="evidence" value="ECO:0007669"/>
    <property type="project" value="UniProtKB-SubCell"/>
</dbReference>
<evidence type="ECO:0000256" key="1">
    <source>
        <dbReference type="ARBA" id="ARBA00004202"/>
    </source>
</evidence>
<keyword evidence="9" id="KW-1185">Reference proteome</keyword>
<evidence type="ECO:0000256" key="7">
    <source>
        <dbReference type="SAM" id="SignalP"/>
    </source>
</evidence>
<feature type="signal peptide" evidence="7">
    <location>
        <begin position="1"/>
        <end position="15"/>
    </location>
</feature>
<evidence type="ECO:0000256" key="2">
    <source>
        <dbReference type="ARBA" id="ARBA00004514"/>
    </source>
</evidence>
<name>A0A8C6F451_MONMO</name>
<feature type="chain" id="PRO_5034205996" description="Phosphoglycolate phosphatase" evidence="7">
    <location>
        <begin position="16"/>
        <end position="263"/>
    </location>
</feature>
<dbReference type="Pfam" id="PF13242">
    <property type="entry name" value="Hydrolase_like"/>
    <property type="match status" value="1"/>
</dbReference>
<accession>A0A8C6F451</accession>
<dbReference type="InterPro" id="IPR036412">
    <property type="entry name" value="HAD-like_sf"/>
</dbReference>
<dbReference type="Proteomes" id="UP000694561">
    <property type="component" value="Unplaced"/>
</dbReference>
<evidence type="ECO:0000256" key="4">
    <source>
        <dbReference type="ARBA" id="ARBA00022490"/>
    </source>
</evidence>
<reference evidence="8" key="1">
    <citation type="submission" date="2025-08" db="UniProtKB">
        <authorList>
            <consortium name="Ensembl"/>
        </authorList>
    </citation>
    <scope>IDENTIFICATION</scope>
</reference>
<dbReference type="GeneTree" id="ENSGT00940000160577"/>
<dbReference type="GO" id="GO:0005829">
    <property type="term" value="C:cytosol"/>
    <property type="evidence" value="ECO:0007669"/>
    <property type="project" value="UniProtKB-SubCell"/>
</dbReference>
<dbReference type="FunFam" id="3.40.50.1000:FF:000163">
    <property type="entry name" value="Pyridoxal phosphate phosphatase"/>
    <property type="match status" value="1"/>
</dbReference>
<evidence type="ECO:0000256" key="3">
    <source>
        <dbReference type="ARBA" id="ARBA00022475"/>
    </source>
</evidence>
<keyword evidence="5" id="KW-0472">Membrane</keyword>
<dbReference type="AlphaFoldDB" id="A0A8C6F451"/>
<reference evidence="8" key="2">
    <citation type="submission" date="2025-09" db="UniProtKB">
        <authorList>
            <consortium name="Ensembl"/>
        </authorList>
    </citation>
    <scope>IDENTIFICATION</scope>
</reference>
<dbReference type="PANTHER" id="PTHR19288">
    <property type="entry name" value="4-NITROPHENYLPHOSPHATASE-RELATED"/>
    <property type="match status" value="1"/>
</dbReference>
<dbReference type="GO" id="GO:0043136">
    <property type="term" value="F:sn-glycerol 3-phosphatase activity"/>
    <property type="evidence" value="ECO:0007669"/>
    <property type="project" value="TreeGrafter"/>
</dbReference>
<evidence type="ECO:0000256" key="6">
    <source>
        <dbReference type="SAM" id="MobiDB-lite"/>
    </source>
</evidence>
<dbReference type="Ensembl" id="ENSMMNT00015009768.1">
    <property type="protein sequence ID" value="ENSMMNP00015008936.1"/>
    <property type="gene ID" value="ENSMMNG00015006653.1"/>
</dbReference>
<protein>
    <recommendedName>
        <fullName evidence="10">Phosphoglycolate phosphatase</fullName>
    </recommendedName>
</protein>